<dbReference type="Proteomes" id="UP001152484">
    <property type="component" value="Unassembled WGS sequence"/>
</dbReference>
<organism evidence="2 3">
    <name type="scientific">Cuscuta europaea</name>
    <name type="common">European dodder</name>
    <dbReference type="NCBI Taxonomy" id="41803"/>
    <lineage>
        <taxon>Eukaryota</taxon>
        <taxon>Viridiplantae</taxon>
        <taxon>Streptophyta</taxon>
        <taxon>Embryophyta</taxon>
        <taxon>Tracheophyta</taxon>
        <taxon>Spermatophyta</taxon>
        <taxon>Magnoliopsida</taxon>
        <taxon>eudicotyledons</taxon>
        <taxon>Gunneridae</taxon>
        <taxon>Pentapetalae</taxon>
        <taxon>asterids</taxon>
        <taxon>lamiids</taxon>
        <taxon>Solanales</taxon>
        <taxon>Convolvulaceae</taxon>
        <taxon>Cuscuteae</taxon>
        <taxon>Cuscuta</taxon>
        <taxon>Cuscuta subgen. Cuscuta</taxon>
    </lineage>
</organism>
<evidence type="ECO:0000313" key="2">
    <source>
        <dbReference type="EMBL" id="CAH9106632.1"/>
    </source>
</evidence>
<comment type="caution">
    <text evidence="2">The sequence shown here is derived from an EMBL/GenBank/DDBJ whole genome shotgun (WGS) entry which is preliminary data.</text>
</comment>
<accession>A0A9P1EHP4</accession>
<proteinExistence type="predicted"/>
<gene>
    <name evidence="2" type="ORF">CEURO_LOCUS17389</name>
</gene>
<keyword evidence="3" id="KW-1185">Reference proteome</keyword>
<dbReference type="OrthoDB" id="1293876at2759"/>
<feature type="region of interest" description="Disordered" evidence="1">
    <location>
        <begin position="81"/>
        <end position="107"/>
    </location>
</feature>
<name>A0A9P1EHP4_CUSEU</name>
<sequence>MASQQSYREVDEIIVSQKTTIVTSHKVENEQHHSLKDKAKEVAGRVFHHNHQTHESAACIDSNATCEKKEGLVGRVKSQLKSIGKKKRKEGNCECGSDSSSDESDCE</sequence>
<evidence type="ECO:0000313" key="3">
    <source>
        <dbReference type="Proteomes" id="UP001152484"/>
    </source>
</evidence>
<protein>
    <submittedName>
        <fullName evidence="2">Uncharacterized protein</fullName>
    </submittedName>
</protein>
<dbReference type="EMBL" id="CAMAPE010000050">
    <property type="protein sequence ID" value="CAH9106632.1"/>
    <property type="molecule type" value="Genomic_DNA"/>
</dbReference>
<evidence type="ECO:0000256" key="1">
    <source>
        <dbReference type="SAM" id="MobiDB-lite"/>
    </source>
</evidence>
<dbReference type="AlphaFoldDB" id="A0A9P1EHP4"/>
<reference evidence="2" key="1">
    <citation type="submission" date="2022-07" db="EMBL/GenBank/DDBJ databases">
        <authorList>
            <person name="Macas J."/>
            <person name="Novak P."/>
            <person name="Neumann P."/>
        </authorList>
    </citation>
    <scope>NUCLEOTIDE SEQUENCE</scope>
</reference>